<gene>
    <name evidence="1" type="ORF">GCM10009811_04460</name>
</gene>
<keyword evidence="2" id="KW-1185">Reference proteome</keyword>
<dbReference type="PANTHER" id="PTHR43434:SF1">
    <property type="entry name" value="PHOSPHOGLYCOLATE PHOSPHATASE"/>
    <property type="match status" value="1"/>
</dbReference>
<dbReference type="SFLD" id="SFLDG01129">
    <property type="entry name" value="C1.5:_HAD__Beta-PGM__Phosphata"/>
    <property type="match status" value="1"/>
</dbReference>
<dbReference type="InterPro" id="IPR023214">
    <property type="entry name" value="HAD_sf"/>
</dbReference>
<dbReference type="InterPro" id="IPR041492">
    <property type="entry name" value="HAD_2"/>
</dbReference>
<organism evidence="1 2">
    <name type="scientific">Nostocoides veronense</name>
    <dbReference type="NCBI Taxonomy" id="330836"/>
    <lineage>
        <taxon>Bacteria</taxon>
        <taxon>Bacillati</taxon>
        <taxon>Actinomycetota</taxon>
        <taxon>Actinomycetes</taxon>
        <taxon>Micrococcales</taxon>
        <taxon>Intrasporangiaceae</taxon>
        <taxon>Nostocoides</taxon>
    </lineage>
</organism>
<accession>A0ABP4XGF7</accession>
<dbReference type="InterPro" id="IPR036412">
    <property type="entry name" value="HAD-like_sf"/>
</dbReference>
<dbReference type="PANTHER" id="PTHR43434">
    <property type="entry name" value="PHOSPHOGLYCOLATE PHOSPHATASE"/>
    <property type="match status" value="1"/>
</dbReference>
<dbReference type="NCBIfam" id="TIGR01549">
    <property type="entry name" value="HAD-SF-IA-v1"/>
    <property type="match status" value="1"/>
</dbReference>
<dbReference type="InterPro" id="IPR006439">
    <property type="entry name" value="HAD-SF_hydro_IA"/>
</dbReference>
<comment type="caution">
    <text evidence="1">The sequence shown here is derived from an EMBL/GenBank/DDBJ whole genome shotgun (WGS) entry which is preliminary data.</text>
</comment>
<dbReference type="SFLD" id="SFLDS00003">
    <property type="entry name" value="Haloacid_Dehalogenase"/>
    <property type="match status" value="1"/>
</dbReference>
<name>A0ABP4XGF7_9MICO</name>
<dbReference type="EMBL" id="BAAAPO010000006">
    <property type="protein sequence ID" value="GAA1782071.1"/>
    <property type="molecule type" value="Genomic_DNA"/>
</dbReference>
<keyword evidence="1" id="KW-0378">Hydrolase</keyword>
<dbReference type="InterPro" id="IPR023198">
    <property type="entry name" value="PGP-like_dom2"/>
</dbReference>
<protein>
    <submittedName>
        <fullName evidence="1">HAD family hydrolase</fullName>
    </submittedName>
</protein>
<dbReference type="Gene3D" id="1.10.150.240">
    <property type="entry name" value="Putative phosphatase, domain 2"/>
    <property type="match status" value="1"/>
</dbReference>
<dbReference type="InterPro" id="IPR050155">
    <property type="entry name" value="HAD-like_hydrolase_sf"/>
</dbReference>
<dbReference type="RefSeq" id="WP_344080628.1">
    <property type="nucleotide sequence ID" value="NZ_BAAAPO010000006.1"/>
</dbReference>
<dbReference type="NCBIfam" id="TIGR01509">
    <property type="entry name" value="HAD-SF-IA-v3"/>
    <property type="match status" value="1"/>
</dbReference>
<proteinExistence type="predicted"/>
<sequence length="216" mass="23083">MTTPPWQGALFDLDGTLVDTIPLILASFDHALTTVVGAPRPEAEVRAWIGRRLGEVFEAEYPERAADLEETYIAWNRRNAPTLIGRYDGIEDLVRALVDVQLRLGIVTSKRRETADEALELTGLAGLVPILAASEDTTDHKPNPAPLLHGAARLSVPVQQCVYVGDAVVDIQAAQAAGMASIAVTWGAGDRDALIAAAPDHLADTAEQLQHLLLGA</sequence>
<dbReference type="Pfam" id="PF13419">
    <property type="entry name" value="HAD_2"/>
    <property type="match status" value="1"/>
</dbReference>
<dbReference type="Gene3D" id="3.40.50.1000">
    <property type="entry name" value="HAD superfamily/HAD-like"/>
    <property type="match status" value="1"/>
</dbReference>
<evidence type="ECO:0000313" key="2">
    <source>
        <dbReference type="Proteomes" id="UP001499938"/>
    </source>
</evidence>
<dbReference type="SFLD" id="SFLDG01135">
    <property type="entry name" value="C1.5.6:_HAD__Beta-PGM__Phospha"/>
    <property type="match status" value="1"/>
</dbReference>
<evidence type="ECO:0000313" key="1">
    <source>
        <dbReference type="EMBL" id="GAA1782071.1"/>
    </source>
</evidence>
<dbReference type="GO" id="GO:0016787">
    <property type="term" value="F:hydrolase activity"/>
    <property type="evidence" value="ECO:0007669"/>
    <property type="project" value="UniProtKB-KW"/>
</dbReference>
<reference evidence="2" key="1">
    <citation type="journal article" date="2019" name="Int. J. Syst. Evol. Microbiol.">
        <title>The Global Catalogue of Microorganisms (GCM) 10K type strain sequencing project: providing services to taxonomists for standard genome sequencing and annotation.</title>
        <authorList>
            <consortium name="The Broad Institute Genomics Platform"/>
            <consortium name="The Broad Institute Genome Sequencing Center for Infectious Disease"/>
            <person name="Wu L."/>
            <person name="Ma J."/>
        </authorList>
    </citation>
    <scope>NUCLEOTIDE SEQUENCE [LARGE SCALE GENOMIC DNA]</scope>
    <source>
        <strain evidence="2">JCM 15592</strain>
    </source>
</reference>
<dbReference type="Proteomes" id="UP001499938">
    <property type="component" value="Unassembled WGS sequence"/>
</dbReference>
<dbReference type="SUPFAM" id="SSF56784">
    <property type="entry name" value="HAD-like"/>
    <property type="match status" value="1"/>
</dbReference>